<dbReference type="InterPro" id="IPR007577">
    <property type="entry name" value="GlycoTrfase_DXD_sugar-bd_CS"/>
</dbReference>
<organism evidence="1 2">
    <name type="scientific">Pelagibaculum spongiae</name>
    <dbReference type="NCBI Taxonomy" id="2080658"/>
    <lineage>
        <taxon>Bacteria</taxon>
        <taxon>Pseudomonadati</taxon>
        <taxon>Pseudomonadota</taxon>
        <taxon>Gammaproteobacteria</taxon>
        <taxon>Oceanospirillales</taxon>
        <taxon>Pelagibaculum</taxon>
    </lineage>
</organism>
<dbReference type="Gene3D" id="3.90.550.20">
    <property type="match status" value="1"/>
</dbReference>
<accession>A0A2V1H161</accession>
<proteinExistence type="predicted"/>
<protein>
    <submittedName>
        <fullName evidence="1">Uncharacterized protein</fullName>
    </submittedName>
</protein>
<dbReference type="RefSeq" id="WP_116685809.1">
    <property type="nucleotide sequence ID" value="NZ_CAWNYD010000001.1"/>
</dbReference>
<sequence length="497" mass="57268">MLLERISLEAKRFSGQFDGAAFPDLSKMGEGLELIPQQILMLLDKNNYLSQNCGVFFISSIDFAMLACFDCRSYHFHHGWNEIKTTYLSDFGQNLMSILGEIFLKNIMMAHKKIHQIINDIAIESKNKRDEVEASIKHTSGVAIIHRIWLGKEVSLNRITEVLMSDLAISKIWRSFETNETISRDVKFVIWADRKLLAFEIPKYIAKYFLIYDLESLFEEFKFSFTKSPLVSHSLISAARVFILRKQYATATDILRMMVLYLYGGLYLDFEFERNHDITGRYSLSFSPSASSLRLMQSCRQMTVSKNVSSDFLISVNKKIEGAFEKDCWNFCESLENTAIYVGRSDHRWVRLVLVCIYFNISNLDEYGPRGFFYRQRQSDFFGKKDYFNDDQGCARIATNISPSISAFLNLGYYSSIDYERVCVNISMYLKKNSPDILCDFSRFLELPKEVAFLNDPTGANITPGKGRAAFLLDELGVMKFANKSWKARIPPISLDD</sequence>
<evidence type="ECO:0000313" key="1">
    <source>
        <dbReference type="EMBL" id="PVZ72223.1"/>
    </source>
</evidence>
<dbReference type="SUPFAM" id="SSF53448">
    <property type="entry name" value="Nucleotide-diphospho-sugar transferases"/>
    <property type="match status" value="1"/>
</dbReference>
<keyword evidence="2" id="KW-1185">Reference proteome</keyword>
<dbReference type="Proteomes" id="UP000244906">
    <property type="component" value="Unassembled WGS sequence"/>
</dbReference>
<dbReference type="AlphaFoldDB" id="A0A2V1H161"/>
<dbReference type="Pfam" id="PF04488">
    <property type="entry name" value="Gly_transf_sug"/>
    <property type="match status" value="1"/>
</dbReference>
<name>A0A2V1H161_9GAMM</name>
<reference evidence="1 2" key="1">
    <citation type="submission" date="2018-04" db="EMBL/GenBank/DDBJ databases">
        <title>Thalassorhabdus spongiae gen. nov., sp. nov., isolated from a marine sponge in South-West Iceland.</title>
        <authorList>
            <person name="Knobloch S."/>
            <person name="Daussin A."/>
            <person name="Johannsson R."/>
            <person name="Marteinsson V.T."/>
        </authorList>
    </citation>
    <scope>NUCLEOTIDE SEQUENCE [LARGE SCALE GENOMIC DNA]</scope>
    <source>
        <strain evidence="1 2">Hp12</strain>
    </source>
</reference>
<gene>
    <name evidence="1" type="ORF">DC094_04200</name>
</gene>
<dbReference type="EMBL" id="QDDL01000001">
    <property type="protein sequence ID" value="PVZ72223.1"/>
    <property type="molecule type" value="Genomic_DNA"/>
</dbReference>
<evidence type="ECO:0000313" key="2">
    <source>
        <dbReference type="Proteomes" id="UP000244906"/>
    </source>
</evidence>
<comment type="caution">
    <text evidence="1">The sequence shown here is derived from an EMBL/GenBank/DDBJ whole genome shotgun (WGS) entry which is preliminary data.</text>
</comment>
<dbReference type="InterPro" id="IPR029044">
    <property type="entry name" value="Nucleotide-diphossugar_trans"/>
</dbReference>